<evidence type="ECO:0000313" key="3">
    <source>
        <dbReference type="EMBL" id="MBB5687489.1"/>
    </source>
</evidence>
<dbReference type="CDD" id="cd06911">
    <property type="entry name" value="VirB9_CagX_TrbG"/>
    <property type="match status" value="1"/>
</dbReference>
<dbReference type="AlphaFoldDB" id="A0A7W9AL90"/>
<dbReference type="InterPro" id="IPR038161">
    <property type="entry name" value="VirB9/CagX/TrbG_C_sf"/>
</dbReference>
<sequence>MANRAATVVPAAHAYINAAQVYPFSEGAIYQVYAAPERVTDIALQPGEILGAVASGDTVRWVIGDTSSGAGAGKRTHILIKPFAPGLRTNLVVTTDRRTYHLSLISTAGAATASLSWTYPHDALIALKRAAAEAEAAKPVAAGLDIASLRFNYAISGDRPSWRPLRAFDDGRQIFIEFAREVTTVEAPPLFIVDGKGQAQLVNYRMNGRHYIVDRIFDAAELRLGLKDQQVVRITRLDAGAVTLNRKAR</sequence>
<reference evidence="3 4" key="1">
    <citation type="submission" date="2020-08" db="EMBL/GenBank/DDBJ databases">
        <title>Genomic Encyclopedia of Type Strains, Phase IV (KMG-IV): sequencing the most valuable type-strain genomes for metagenomic binning, comparative biology and taxonomic classification.</title>
        <authorList>
            <person name="Goeker M."/>
        </authorList>
    </citation>
    <scope>NUCLEOTIDE SEQUENCE [LARGE SCALE GENOMIC DNA]</scope>
    <source>
        <strain evidence="3 4">DSM 25079</strain>
    </source>
</reference>
<dbReference type="Pfam" id="PF03524">
    <property type="entry name" value="CagX"/>
    <property type="match status" value="1"/>
</dbReference>
<accession>A0A7W9AL90</accession>
<evidence type="ECO:0000256" key="1">
    <source>
        <dbReference type="ARBA" id="ARBA00006135"/>
    </source>
</evidence>
<dbReference type="Gene3D" id="2.60.40.2500">
    <property type="match status" value="1"/>
</dbReference>
<comment type="caution">
    <text evidence="3">The sequence shown here is derived from an EMBL/GenBank/DDBJ whole genome shotgun (WGS) entry which is preliminary data.</text>
</comment>
<evidence type="ECO:0000256" key="2">
    <source>
        <dbReference type="ARBA" id="ARBA00022729"/>
    </source>
</evidence>
<evidence type="ECO:0000313" key="4">
    <source>
        <dbReference type="Proteomes" id="UP000549617"/>
    </source>
</evidence>
<dbReference type="EMBL" id="JACIJC010000005">
    <property type="protein sequence ID" value="MBB5687489.1"/>
    <property type="molecule type" value="Genomic_DNA"/>
</dbReference>
<keyword evidence="2" id="KW-0732">Signal</keyword>
<protein>
    <submittedName>
        <fullName evidence="3">Type IV secretion system protein VirB9</fullName>
    </submittedName>
</protein>
<dbReference type="NCBIfam" id="TIGR02775">
    <property type="entry name" value="TrbG_Ti"/>
    <property type="match status" value="1"/>
</dbReference>
<comment type="similarity">
    <text evidence="1">Belongs to the TrbG/VirB9 family.</text>
</comment>
<dbReference type="InterPro" id="IPR010258">
    <property type="entry name" value="Conjugal_tfr_TrbG/VirB9/CagX"/>
</dbReference>
<dbReference type="InterPro" id="IPR033645">
    <property type="entry name" value="VirB9/CagX/TrbG_C"/>
</dbReference>
<proteinExistence type="inferred from homology"/>
<gene>
    <name evidence="3" type="ORF">FHS49_003517</name>
</gene>
<dbReference type="InterPro" id="IPR014142">
    <property type="entry name" value="TrbG_Ti"/>
</dbReference>
<keyword evidence="4" id="KW-1185">Reference proteome</keyword>
<name>A0A7W9AL90_9SPHN</name>
<organism evidence="3 4">
    <name type="scientific">Sphingobium boeckii</name>
    <dbReference type="NCBI Taxonomy" id="1082345"/>
    <lineage>
        <taxon>Bacteria</taxon>
        <taxon>Pseudomonadati</taxon>
        <taxon>Pseudomonadota</taxon>
        <taxon>Alphaproteobacteria</taxon>
        <taxon>Sphingomonadales</taxon>
        <taxon>Sphingomonadaceae</taxon>
        <taxon>Sphingobium</taxon>
    </lineage>
</organism>
<dbReference type="Proteomes" id="UP000549617">
    <property type="component" value="Unassembled WGS sequence"/>
</dbReference>